<dbReference type="Proteomes" id="UP000064967">
    <property type="component" value="Chromosome"/>
</dbReference>
<dbReference type="KEGG" id="llu:AKJ09_09859"/>
<sequence>MSLTINGLVATSMRWLAGWCGPWVAELPLSGDIVPTGPAIIASTTGIAARGTIDAEHSGEFAEKRFVRVIGGNGGWSKVVRAQPYHSDIGLRLDELVTTTAAEVGEAAVVLLPKMLGIDFARREDVASQIFADAGVDWWVGLDGVTKVGIRPPLPSPTSLLVLDWDPAAGTVSFQADALVEPGTVVVDPRFGRRVVREVEANVANASVTGTLWLVEASPEAGTVSEFVDSISAIARRATRIEASRLYEYRVIAMAGDRVQLQAISPGMPDLLPTSIWAGASGYKAKLRPSSTVLVGFREGKMSKPYVAFYEAPEGNSWRPVELELDALASLQMGAKAVVVALGDLASAKPIARAPAVVAHAKATKAAFDALQTSLAGVTGTITGTALATMIGTLSTAIGTANDALSLDCPSAKVVSS</sequence>
<accession>A0A0K1QBN7</accession>
<dbReference type="AlphaFoldDB" id="A0A0K1QBN7"/>
<dbReference type="RefSeq" id="WP_146654002.1">
    <property type="nucleotide sequence ID" value="NZ_CP012333.1"/>
</dbReference>
<organism evidence="1 2">
    <name type="scientific">Labilithrix luteola</name>
    <dbReference type="NCBI Taxonomy" id="1391654"/>
    <lineage>
        <taxon>Bacteria</taxon>
        <taxon>Pseudomonadati</taxon>
        <taxon>Myxococcota</taxon>
        <taxon>Polyangia</taxon>
        <taxon>Polyangiales</taxon>
        <taxon>Labilitrichaceae</taxon>
        <taxon>Labilithrix</taxon>
    </lineage>
</organism>
<evidence type="ECO:0000313" key="2">
    <source>
        <dbReference type="Proteomes" id="UP000064967"/>
    </source>
</evidence>
<name>A0A0K1QBN7_9BACT</name>
<dbReference type="OrthoDB" id="9762420at2"/>
<protein>
    <submittedName>
        <fullName evidence="1">Uncharacterized protein</fullName>
    </submittedName>
</protein>
<proteinExistence type="predicted"/>
<dbReference type="EMBL" id="CP012333">
    <property type="protein sequence ID" value="AKV03196.1"/>
    <property type="molecule type" value="Genomic_DNA"/>
</dbReference>
<dbReference type="STRING" id="1391654.AKJ09_09859"/>
<keyword evidence="2" id="KW-1185">Reference proteome</keyword>
<gene>
    <name evidence="1" type="ORF">AKJ09_09859</name>
</gene>
<reference evidence="1 2" key="1">
    <citation type="submission" date="2015-08" db="EMBL/GenBank/DDBJ databases">
        <authorList>
            <person name="Babu N.S."/>
            <person name="Beckwith C.J."/>
            <person name="Beseler K.G."/>
            <person name="Brison A."/>
            <person name="Carone J.V."/>
            <person name="Caskin T.P."/>
            <person name="Diamond M."/>
            <person name="Durham M.E."/>
            <person name="Foxe J.M."/>
            <person name="Go M."/>
            <person name="Henderson B.A."/>
            <person name="Jones I.B."/>
            <person name="McGettigan J.A."/>
            <person name="Micheletti S.J."/>
            <person name="Nasrallah M.E."/>
            <person name="Ortiz D."/>
            <person name="Piller C.R."/>
            <person name="Privatt S.R."/>
            <person name="Schneider S.L."/>
            <person name="Sharp S."/>
            <person name="Smith T.C."/>
            <person name="Stanton J.D."/>
            <person name="Ullery H.E."/>
            <person name="Wilson R.J."/>
            <person name="Serrano M.G."/>
            <person name="Buck G."/>
            <person name="Lee V."/>
            <person name="Wang Y."/>
            <person name="Carvalho R."/>
            <person name="Voegtly L."/>
            <person name="Shi R."/>
            <person name="Duckworth R."/>
            <person name="Johnson A."/>
            <person name="Loviza R."/>
            <person name="Walstead R."/>
            <person name="Shah Z."/>
            <person name="Kiflezghi M."/>
            <person name="Wade K."/>
            <person name="Ball S.L."/>
            <person name="Bradley K.W."/>
            <person name="Asai D.J."/>
            <person name="Bowman C.A."/>
            <person name="Russell D.A."/>
            <person name="Pope W.H."/>
            <person name="Jacobs-Sera D."/>
            <person name="Hendrix R.W."/>
            <person name="Hatfull G.F."/>
        </authorList>
    </citation>
    <scope>NUCLEOTIDE SEQUENCE [LARGE SCALE GENOMIC DNA]</scope>
    <source>
        <strain evidence="1 2">DSM 27648</strain>
    </source>
</reference>
<evidence type="ECO:0000313" key="1">
    <source>
        <dbReference type="EMBL" id="AKV03196.1"/>
    </source>
</evidence>